<evidence type="ECO:0000313" key="4">
    <source>
        <dbReference type="Proteomes" id="UP000018211"/>
    </source>
</evidence>
<evidence type="ECO:0000259" key="2">
    <source>
        <dbReference type="SMART" id="SM00228"/>
    </source>
</evidence>
<proteinExistence type="predicted"/>
<dbReference type="CDD" id="cd05483">
    <property type="entry name" value="retropepsin_like_bacteria"/>
    <property type="match status" value="1"/>
</dbReference>
<dbReference type="Pfam" id="PF13650">
    <property type="entry name" value="Asp_protease_2"/>
    <property type="match status" value="1"/>
</dbReference>
<comment type="caution">
    <text evidence="3">The sequence shown here is derived from an EMBL/GenBank/DDBJ whole genome shotgun (WGS) entry which is preliminary data.</text>
</comment>
<feature type="signal peptide" evidence="1">
    <location>
        <begin position="1"/>
        <end position="24"/>
    </location>
</feature>
<feature type="chain" id="PRO_5043988159" description="PDZ domain-containing protein" evidence="1">
    <location>
        <begin position="25"/>
        <end position="404"/>
    </location>
</feature>
<dbReference type="InterPro" id="IPR021109">
    <property type="entry name" value="Peptidase_aspartic_dom_sf"/>
</dbReference>
<dbReference type="EMBL" id="CAOF01000179">
    <property type="protein sequence ID" value="CCO49507.1"/>
    <property type="molecule type" value="Genomic_DNA"/>
</dbReference>
<dbReference type="SUPFAM" id="SSF50630">
    <property type="entry name" value="Acid proteases"/>
    <property type="match status" value="1"/>
</dbReference>
<accession>A0AAV2VXN2</accession>
<evidence type="ECO:0000256" key="1">
    <source>
        <dbReference type="SAM" id="SignalP"/>
    </source>
</evidence>
<dbReference type="InterPro" id="IPR034122">
    <property type="entry name" value="Retropepsin-like_bacterial"/>
</dbReference>
<dbReference type="InterPro" id="IPR001478">
    <property type="entry name" value="PDZ"/>
</dbReference>
<dbReference type="AlphaFoldDB" id="A0AAV2VXN2"/>
<dbReference type="Proteomes" id="UP000018211">
    <property type="component" value="Unassembled WGS sequence"/>
</dbReference>
<dbReference type="InterPro" id="IPR036034">
    <property type="entry name" value="PDZ_sf"/>
</dbReference>
<dbReference type="PROSITE" id="PS51257">
    <property type="entry name" value="PROKAR_LIPOPROTEIN"/>
    <property type="match status" value="1"/>
</dbReference>
<dbReference type="Gene3D" id="2.40.70.10">
    <property type="entry name" value="Acid Proteases"/>
    <property type="match status" value="1"/>
</dbReference>
<dbReference type="SUPFAM" id="SSF50156">
    <property type="entry name" value="PDZ domain-like"/>
    <property type="match status" value="1"/>
</dbReference>
<reference evidence="3 4" key="1">
    <citation type="journal article" date="2013" name="ISME J.">
        <title>Comparative genomics of pathogenic lineages of Vibrio nigripulchritudo identifies virulence-associated traits.</title>
        <authorList>
            <person name="Goudenege D."/>
            <person name="Labreuche Y."/>
            <person name="Krin E."/>
            <person name="Ansquer D."/>
            <person name="Mangenot S."/>
            <person name="Calteau A."/>
            <person name="Medigue C."/>
            <person name="Mazel D."/>
            <person name="Polz M.F."/>
            <person name="Le Roux F."/>
        </authorList>
    </citation>
    <scope>NUCLEOTIDE SEQUENCE [LARGE SCALE GENOMIC DNA]</scope>
    <source>
        <strain evidence="3 4">SOn1</strain>
    </source>
</reference>
<dbReference type="Gene3D" id="2.30.42.10">
    <property type="match status" value="1"/>
</dbReference>
<keyword evidence="1" id="KW-0732">Signal</keyword>
<gene>
    <name evidence="3" type="ORF">VIBNISOn1_830065</name>
</gene>
<organism evidence="3 4">
    <name type="scientific">Vibrio nigripulchritudo SOn1</name>
    <dbReference type="NCBI Taxonomy" id="1238450"/>
    <lineage>
        <taxon>Bacteria</taxon>
        <taxon>Pseudomonadati</taxon>
        <taxon>Pseudomonadota</taxon>
        <taxon>Gammaproteobacteria</taxon>
        <taxon>Vibrionales</taxon>
        <taxon>Vibrionaceae</taxon>
        <taxon>Vibrio</taxon>
    </lineage>
</organism>
<name>A0AAV2VXN2_9VIBR</name>
<feature type="domain" description="PDZ" evidence="2">
    <location>
        <begin position="319"/>
        <end position="395"/>
    </location>
</feature>
<protein>
    <recommendedName>
        <fullName evidence="2">PDZ domain-containing protein</fullName>
    </recommendedName>
</protein>
<dbReference type="SMART" id="SM00228">
    <property type="entry name" value="PDZ"/>
    <property type="match status" value="1"/>
</dbReference>
<dbReference type="RefSeq" id="WP_022613605.1">
    <property type="nucleotide sequence ID" value="NZ_LK391965.1"/>
</dbReference>
<evidence type="ECO:0000313" key="3">
    <source>
        <dbReference type="EMBL" id="CCO49507.1"/>
    </source>
</evidence>
<sequence length="404" mass="44831">MKKLTIMFISVVLLLGCTSNTQQSGLSEVLLTKPYTETKSFHSVIPILTIGNKIHLYASINGKRYSFILDTGSPTILTKQVADELGLEVMDTNKGRDANGNLVSMDISIADSIEIGDVAFRNVPVFIFDPSGIPSATCNLDGGVIGSEIMPLATWQLNFKDSEVVITSDVRKLDYTKGAARAILKKSGYPHHPILEHRINGKFTDNLMFDSGNTEVLHLNQLALNQMITDGVLSNPKIEGHGSFGGSAGGQAESTVYYQTPIESMEVGGLELKDFHAWTRTTPPSLIGAKLLENHIVTLDYPNRDAYFYKFQERNKERTSWGYKTAISELNSLYVSFLESPSLAESAGLQLGDRILKVNYRDTTYIDPEKHCEILRWLPNARDGETLELKVLRGNAHEIIKMER</sequence>